<dbReference type="InterPro" id="IPR004710">
    <property type="entry name" value="Bilac:Na_transpt"/>
</dbReference>
<evidence type="ECO:0000256" key="3">
    <source>
        <dbReference type="ARBA" id="ARBA00022989"/>
    </source>
</evidence>
<reference evidence="6" key="1">
    <citation type="submission" date="2024-05" db="EMBL/GenBank/DDBJ databases">
        <title>Planctomycetes of the genus Singulisphaera possess chitinolytic capabilities.</title>
        <authorList>
            <person name="Ivanova A."/>
        </authorList>
    </citation>
    <scope>NUCLEOTIDE SEQUENCE</scope>
    <source>
        <strain evidence="6">Ch08T</strain>
    </source>
</reference>
<proteinExistence type="predicted"/>
<name>A0AAU7CDC5_9BACT</name>
<evidence type="ECO:0000256" key="1">
    <source>
        <dbReference type="ARBA" id="ARBA00004141"/>
    </source>
</evidence>
<keyword evidence="2 5" id="KW-0812">Transmembrane</keyword>
<feature type="transmembrane region" description="Helical" evidence="5">
    <location>
        <begin position="98"/>
        <end position="123"/>
    </location>
</feature>
<feature type="transmembrane region" description="Helical" evidence="5">
    <location>
        <begin position="40"/>
        <end position="63"/>
    </location>
</feature>
<dbReference type="InterPro" id="IPR038770">
    <property type="entry name" value="Na+/solute_symporter_sf"/>
</dbReference>
<organism evidence="6">
    <name type="scientific">Singulisphaera sp. Ch08</name>
    <dbReference type="NCBI Taxonomy" id="3120278"/>
    <lineage>
        <taxon>Bacteria</taxon>
        <taxon>Pseudomonadati</taxon>
        <taxon>Planctomycetota</taxon>
        <taxon>Planctomycetia</taxon>
        <taxon>Isosphaerales</taxon>
        <taxon>Isosphaeraceae</taxon>
        <taxon>Singulisphaera</taxon>
    </lineage>
</organism>
<dbReference type="AlphaFoldDB" id="A0AAU7CDC5"/>
<feature type="transmembrane region" description="Helical" evidence="5">
    <location>
        <begin position="69"/>
        <end position="91"/>
    </location>
</feature>
<feature type="transmembrane region" description="Helical" evidence="5">
    <location>
        <begin position="135"/>
        <end position="154"/>
    </location>
</feature>
<dbReference type="EMBL" id="CP155447">
    <property type="protein sequence ID" value="XBH03443.1"/>
    <property type="molecule type" value="Genomic_DNA"/>
</dbReference>
<evidence type="ECO:0000256" key="4">
    <source>
        <dbReference type="ARBA" id="ARBA00023136"/>
    </source>
</evidence>
<gene>
    <name evidence="6" type="ORF">V5E97_34835</name>
</gene>
<feature type="transmembrane region" description="Helical" evidence="5">
    <location>
        <begin position="256"/>
        <end position="277"/>
    </location>
</feature>
<evidence type="ECO:0000313" key="6">
    <source>
        <dbReference type="EMBL" id="XBH03443.1"/>
    </source>
</evidence>
<keyword evidence="4 5" id="KW-0472">Membrane</keyword>
<dbReference type="PANTHER" id="PTHR10361">
    <property type="entry name" value="SODIUM-BILE ACID COTRANSPORTER"/>
    <property type="match status" value="1"/>
</dbReference>
<dbReference type="GO" id="GO:0016020">
    <property type="term" value="C:membrane"/>
    <property type="evidence" value="ECO:0007669"/>
    <property type="project" value="UniProtKB-SubCell"/>
</dbReference>
<protein>
    <submittedName>
        <fullName evidence="6">Bile acid:sodium symporter</fullName>
    </submittedName>
</protein>
<feature type="transmembrane region" description="Helical" evidence="5">
    <location>
        <begin position="6"/>
        <end position="28"/>
    </location>
</feature>
<dbReference type="Gene3D" id="1.20.1530.20">
    <property type="match status" value="1"/>
</dbReference>
<evidence type="ECO:0000256" key="2">
    <source>
        <dbReference type="ARBA" id="ARBA00022692"/>
    </source>
</evidence>
<feature type="transmembrane region" description="Helical" evidence="5">
    <location>
        <begin position="166"/>
        <end position="187"/>
    </location>
</feature>
<feature type="transmembrane region" description="Helical" evidence="5">
    <location>
        <begin position="199"/>
        <end position="218"/>
    </location>
</feature>
<sequence>MNTQSLISLLNVTALVTMMLSMGLQVSFEDLLASARPTRLLVMGLLANYVFVPAVTVGLLNLFRADPMVSAGFLILAVCPGAPVGPPITAIAKGNVPWAVGMMLILAGLSALATPPLLSVLLARVAPDRGLHVNALAILQILLITQLLPLLLGLGIHHGAPKFTRLIVRPVGLLANVLLLALVGLIAVTQYETLAAIRLRGWIGMGLLMLASLGIGWASGGPAVATRKALAATTATRNAAVGLVIAANNFAGTPAVTAVVAYGLVSIGGALGWALLLGKLAPLERKMAPAGS</sequence>
<comment type="subcellular location">
    <subcellularLocation>
        <location evidence="1">Membrane</location>
        <topology evidence="1">Multi-pass membrane protein</topology>
    </subcellularLocation>
</comment>
<evidence type="ECO:0000256" key="5">
    <source>
        <dbReference type="SAM" id="Phobius"/>
    </source>
</evidence>
<accession>A0AAU7CDC5</accession>
<dbReference type="Pfam" id="PF01758">
    <property type="entry name" value="SBF"/>
    <property type="match status" value="1"/>
</dbReference>
<dbReference type="InterPro" id="IPR002657">
    <property type="entry name" value="BilAc:Na_symport/Acr3"/>
</dbReference>
<dbReference type="RefSeq" id="WP_406696177.1">
    <property type="nucleotide sequence ID" value="NZ_CP155447.1"/>
</dbReference>
<dbReference type="PANTHER" id="PTHR10361:SF28">
    <property type="entry name" value="P3 PROTEIN-RELATED"/>
    <property type="match status" value="1"/>
</dbReference>
<keyword evidence="3 5" id="KW-1133">Transmembrane helix</keyword>